<protein>
    <submittedName>
        <fullName evidence="1">Uncharacterized protein</fullName>
    </submittedName>
</protein>
<dbReference type="RefSeq" id="WP_174539322.1">
    <property type="nucleotide sequence ID" value="NZ_WHUT02000002.1"/>
</dbReference>
<accession>A0A8X8H192</accession>
<evidence type="ECO:0000313" key="1">
    <source>
        <dbReference type="EMBL" id="NUB43703.1"/>
    </source>
</evidence>
<proteinExistence type="predicted"/>
<dbReference type="EMBL" id="WHUT02000002">
    <property type="protein sequence ID" value="NUB43703.1"/>
    <property type="molecule type" value="Genomic_DNA"/>
</dbReference>
<evidence type="ECO:0000313" key="2">
    <source>
        <dbReference type="Proteomes" id="UP000484076"/>
    </source>
</evidence>
<sequence>MEDAPQPDPDAALDTTGIALTAAERDGIRQTAAFLAQSRALVQAYLAAREAPDA</sequence>
<organism evidence="1 2">
    <name type="scientific">Fertoeibacter niger</name>
    <dbReference type="NCBI Taxonomy" id="2656921"/>
    <lineage>
        <taxon>Bacteria</taxon>
        <taxon>Pseudomonadati</taxon>
        <taxon>Pseudomonadota</taxon>
        <taxon>Alphaproteobacteria</taxon>
        <taxon>Rhodobacterales</taxon>
        <taxon>Paracoccaceae</taxon>
        <taxon>Fertoeibacter</taxon>
    </lineage>
</organism>
<gene>
    <name evidence="1" type="ORF">GEU84_004840</name>
</gene>
<reference evidence="1" key="1">
    <citation type="submission" date="2020-05" db="EMBL/GenBank/DDBJ databases">
        <title>Fertoebacter nigrum gen. nov., sp. nov., a new member of the family Rhodobacteraceae.</title>
        <authorList>
            <person name="Szuroczki S."/>
            <person name="Abbaszade G."/>
            <person name="Buni D."/>
            <person name="Schumann P."/>
            <person name="Toth E."/>
        </authorList>
    </citation>
    <scope>NUCLEOTIDE SEQUENCE</scope>
    <source>
        <strain evidence="1">RG-N-1a</strain>
    </source>
</reference>
<name>A0A8X8H192_9RHOB</name>
<comment type="caution">
    <text evidence="1">The sequence shown here is derived from an EMBL/GenBank/DDBJ whole genome shotgun (WGS) entry which is preliminary data.</text>
</comment>
<dbReference type="Proteomes" id="UP000484076">
    <property type="component" value="Unassembled WGS sequence"/>
</dbReference>
<keyword evidence="2" id="KW-1185">Reference proteome</keyword>
<dbReference type="AlphaFoldDB" id="A0A8X8H192"/>